<keyword evidence="2" id="KW-0560">Oxidoreductase</keyword>
<proteinExistence type="inferred from homology"/>
<dbReference type="PANTHER" id="PTHR11091">
    <property type="entry name" value="OXIDOREDUCTASE-RELATED"/>
    <property type="match status" value="1"/>
</dbReference>
<name>A0A917V2S9_9HYPH</name>
<dbReference type="InterPro" id="IPR043143">
    <property type="entry name" value="Mal/L-sulf/L-lact_DH-like_NADP"/>
</dbReference>
<dbReference type="Gene3D" id="3.30.1370.60">
    <property type="entry name" value="Hypothetical oxidoreductase yiak, domain 2"/>
    <property type="match status" value="1"/>
</dbReference>
<sequence>MSATGSEGALERVREADLAAFCREVLAFAGADLETADAATRAMLHASRLGVDSHGVRLLDHYVRVLRGGRVNGTPMLRFDRADKPVAMLDADHAHGARATYAAMERACLAARRYGIGAVGIRNSSHFGAAGAYALAAAEVGLIGLVVCNSDAFVRLHGGAERFHGTNPIAAAAPSGSGRPWLLDMATSAIPYNRIVLHRSLARPLPEGTASTESGEDTEEPDLAAMLAPLGGAFGYKGAGLAGLVEILSALLTGMGTSAELLPMTGPDLSTPRGLGAFVLAIDPQAFVGRTEFEAGMRRYVAALRGSAPAEGARVLAPGDREWEEAENRARLGIPIDPHSLEAFRRLSEELGVPPPASIQR</sequence>
<protein>
    <submittedName>
        <fullName evidence="3">Malate dehydrogenase</fullName>
    </submittedName>
</protein>
<accession>A0A917V2S9</accession>
<keyword evidence="4" id="KW-1185">Reference proteome</keyword>
<reference evidence="3 4" key="1">
    <citation type="journal article" date="2014" name="Int. J. Syst. Evol. Microbiol.">
        <title>Complete genome sequence of Corynebacterium casei LMG S-19264T (=DSM 44701T), isolated from a smear-ripened cheese.</title>
        <authorList>
            <consortium name="US DOE Joint Genome Institute (JGI-PGF)"/>
            <person name="Walter F."/>
            <person name="Albersmeier A."/>
            <person name="Kalinowski J."/>
            <person name="Ruckert C."/>
        </authorList>
    </citation>
    <scope>NUCLEOTIDE SEQUENCE [LARGE SCALE GENOMIC DNA]</scope>
    <source>
        <strain evidence="3 4">CGMCC 1.9161</strain>
    </source>
</reference>
<evidence type="ECO:0000313" key="3">
    <source>
        <dbReference type="EMBL" id="GGK26593.1"/>
    </source>
</evidence>
<dbReference type="GO" id="GO:0016491">
    <property type="term" value="F:oxidoreductase activity"/>
    <property type="evidence" value="ECO:0007669"/>
    <property type="project" value="UniProtKB-KW"/>
</dbReference>
<dbReference type="AlphaFoldDB" id="A0A917V2S9"/>
<dbReference type="InterPro" id="IPR003767">
    <property type="entry name" value="Malate/L-lactate_DH-like"/>
</dbReference>
<dbReference type="RefSeq" id="WP_244645108.1">
    <property type="nucleotide sequence ID" value="NZ_BMMF01000003.1"/>
</dbReference>
<comment type="caution">
    <text evidence="3">The sequence shown here is derived from an EMBL/GenBank/DDBJ whole genome shotgun (WGS) entry which is preliminary data.</text>
</comment>
<dbReference type="Pfam" id="PF02615">
    <property type="entry name" value="Ldh_2"/>
    <property type="match status" value="1"/>
</dbReference>
<dbReference type="Gene3D" id="1.10.1530.10">
    <property type="match status" value="1"/>
</dbReference>
<dbReference type="EMBL" id="BMMF01000003">
    <property type="protein sequence ID" value="GGK26593.1"/>
    <property type="molecule type" value="Genomic_DNA"/>
</dbReference>
<evidence type="ECO:0000256" key="1">
    <source>
        <dbReference type="ARBA" id="ARBA00006056"/>
    </source>
</evidence>
<comment type="similarity">
    <text evidence="1">Belongs to the LDH2/MDH2 oxidoreductase family.</text>
</comment>
<dbReference type="InterPro" id="IPR036111">
    <property type="entry name" value="Mal/L-sulfo/L-lacto_DH-like_sf"/>
</dbReference>
<dbReference type="Proteomes" id="UP000600449">
    <property type="component" value="Unassembled WGS sequence"/>
</dbReference>
<dbReference type="InterPro" id="IPR043144">
    <property type="entry name" value="Mal/L-sulf/L-lact_DH-like_ah"/>
</dbReference>
<gene>
    <name evidence="3" type="ORF">GCM10011322_11280</name>
</gene>
<dbReference type="PANTHER" id="PTHR11091:SF0">
    <property type="entry name" value="MALATE DEHYDROGENASE"/>
    <property type="match status" value="1"/>
</dbReference>
<evidence type="ECO:0000313" key="4">
    <source>
        <dbReference type="Proteomes" id="UP000600449"/>
    </source>
</evidence>
<evidence type="ECO:0000256" key="2">
    <source>
        <dbReference type="ARBA" id="ARBA00023002"/>
    </source>
</evidence>
<organism evidence="3 4">
    <name type="scientific">Salinarimonas ramus</name>
    <dbReference type="NCBI Taxonomy" id="690164"/>
    <lineage>
        <taxon>Bacteria</taxon>
        <taxon>Pseudomonadati</taxon>
        <taxon>Pseudomonadota</taxon>
        <taxon>Alphaproteobacteria</taxon>
        <taxon>Hyphomicrobiales</taxon>
        <taxon>Salinarimonadaceae</taxon>
        <taxon>Salinarimonas</taxon>
    </lineage>
</organism>
<dbReference type="SUPFAM" id="SSF89733">
    <property type="entry name" value="L-sulfolactate dehydrogenase-like"/>
    <property type="match status" value="1"/>
</dbReference>